<evidence type="ECO:0000256" key="1">
    <source>
        <dbReference type="SAM" id="Phobius"/>
    </source>
</evidence>
<dbReference type="AlphaFoldDB" id="A0AAD7GT44"/>
<accession>A0AAD7GT44</accession>
<dbReference type="EMBL" id="JARKIB010000483">
    <property type="protein sequence ID" value="KAJ7704682.1"/>
    <property type="molecule type" value="Genomic_DNA"/>
</dbReference>
<organism evidence="2 3">
    <name type="scientific">Mycena metata</name>
    <dbReference type="NCBI Taxonomy" id="1033252"/>
    <lineage>
        <taxon>Eukaryota</taxon>
        <taxon>Fungi</taxon>
        <taxon>Dikarya</taxon>
        <taxon>Basidiomycota</taxon>
        <taxon>Agaricomycotina</taxon>
        <taxon>Agaricomycetes</taxon>
        <taxon>Agaricomycetidae</taxon>
        <taxon>Agaricales</taxon>
        <taxon>Marasmiineae</taxon>
        <taxon>Mycenaceae</taxon>
        <taxon>Mycena</taxon>
    </lineage>
</organism>
<feature type="transmembrane region" description="Helical" evidence="1">
    <location>
        <begin position="80"/>
        <end position="98"/>
    </location>
</feature>
<keyword evidence="1" id="KW-1133">Transmembrane helix</keyword>
<dbReference type="Proteomes" id="UP001215598">
    <property type="component" value="Unassembled WGS sequence"/>
</dbReference>
<comment type="caution">
    <text evidence="2">The sequence shown here is derived from an EMBL/GenBank/DDBJ whole genome shotgun (WGS) entry which is preliminary data.</text>
</comment>
<keyword evidence="1" id="KW-0472">Membrane</keyword>
<name>A0AAD7GT44_9AGAR</name>
<reference evidence="2" key="1">
    <citation type="submission" date="2023-03" db="EMBL/GenBank/DDBJ databases">
        <title>Massive genome expansion in bonnet fungi (Mycena s.s.) driven by repeated elements and novel gene families across ecological guilds.</title>
        <authorList>
            <consortium name="Lawrence Berkeley National Laboratory"/>
            <person name="Harder C.B."/>
            <person name="Miyauchi S."/>
            <person name="Viragh M."/>
            <person name="Kuo A."/>
            <person name="Thoen E."/>
            <person name="Andreopoulos B."/>
            <person name="Lu D."/>
            <person name="Skrede I."/>
            <person name="Drula E."/>
            <person name="Henrissat B."/>
            <person name="Morin E."/>
            <person name="Kohler A."/>
            <person name="Barry K."/>
            <person name="LaButti K."/>
            <person name="Morin E."/>
            <person name="Salamov A."/>
            <person name="Lipzen A."/>
            <person name="Mereny Z."/>
            <person name="Hegedus B."/>
            <person name="Baldrian P."/>
            <person name="Stursova M."/>
            <person name="Weitz H."/>
            <person name="Taylor A."/>
            <person name="Grigoriev I.V."/>
            <person name="Nagy L.G."/>
            <person name="Martin F."/>
            <person name="Kauserud H."/>
        </authorList>
    </citation>
    <scope>NUCLEOTIDE SEQUENCE</scope>
    <source>
        <strain evidence="2">CBHHK182m</strain>
    </source>
</reference>
<sequence length="207" mass="22950">MPDNEGEHEERLGTVRFGNKVRAPACHLILSSHYTPRCDYVHGRGNVSAAWWETESEVGCVSYLLLFSTFYFSLIRLPTLFPIVCALTYVLLVFVDLATPPSCMHPSRAPGARSRLHWCTRCPCPVPNAEKVAFPPARRSLPQRARTCSRALAPLSSSQAAPHCLLLLLSQPSPYAHAYSDTDPLPRIETQCSFRLCRLVLSPADSG</sequence>
<keyword evidence="1" id="KW-0812">Transmembrane</keyword>
<proteinExistence type="predicted"/>
<protein>
    <submittedName>
        <fullName evidence="2">Uncharacterized protein</fullName>
    </submittedName>
</protein>
<evidence type="ECO:0000313" key="3">
    <source>
        <dbReference type="Proteomes" id="UP001215598"/>
    </source>
</evidence>
<evidence type="ECO:0000313" key="2">
    <source>
        <dbReference type="EMBL" id="KAJ7704682.1"/>
    </source>
</evidence>
<gene>
    <name evidence="2" type="ORF">B0H16DRAFT_710828</name>
</gene>
<keyword evidence="3" id="KW-1185">Reference proteome</keyword>